<keyword evidence="3" id="KW-1185">Reference proteome</keyword>
<dbReference type="RefSeq" id="WP_128776026.1">
    <property type="nucleotide sequence ID" value="NZ_RYFI01000002.1"/>
</dbReference>
<evidence type="ECO:0000313" key="2">
    <source>
        <dbReference type="EMBL" id="RXF75036.1"/>
    </source>
</evidence>
<feature type="region of interest" description="Disordered" evidence="1">
    <location>
        <begin position="83"/>
        <end position="111"/>
    </location>
</feature>
<accession>A0A4Q0MPQ1</accession>
<dbReference type="EMBL" id="RYFI01000002">
    <property type="protein sequence ID" value="RXF75036.1"/>
    <property type="molecule type" value="Genomic_DNA"/>
</dbReference>
<gene>
    <name evidence="2" type="ORF">EK403_03020</name>
</gene>
<evidence type="ECO:0000313" key="3">
    <source>
        <dbReference type="Proteomes" id="UP000289708"/>
    </source>
</evidence>
<organism evidence="2 3">
    <name type="scientific">Hansschlegelia zhihuaiae</name>
    <dbReference type="NCBI Taxonomy" id="405005"/>
    <lineage>
        <taxon>Bacteria</taxon>
        <taxon>Pseudomonadati</taxon>
        <taxon>Pseudomonadota</taxon>
        <taxon>Alphaproteobacteria</taxon>
        <taxon>Hyphomicrobiales</taxon>
        <taxon>Methylopilaceae</taxon>
        <taxon>Hansschlegelia</taxon>
    </lineage>
</organism>
<name>A0A4Q0MPQ1_9HYPH</name>
<evidence type="ECO:0000256" key="1">
    <source>
        <dbReference type="SAM" id="MobiDB-lite"/>
    </source>
</evidence>
<comment type="caution">
    <text evidence="2">The sequence shown here is derived from an EMBL/GenBank/DDBJ whole genome shotgun (WGS) entry which is preliminary data.</text>
</comment>
<sequence>MGPYRRAQLTEAKRRSRAAAREAEAEGRPKPHAEAVREALADAALIILAVNGPGHEEIMRLVCAGFPATAGLPLQLRAKARSGRLRPRRLTPERLRVATNQDVSERSDPGS</sequence>
<feature type="region of interest" description="Disordered" evidence="1">
    <location>
        <begin position="1"/>
        <end position="33"/>
    </location>
</feature>
<reference evidence="2 3" key="1">
    <citation type="submission" date="2018-12" db="EMBL/GenBank/DDBJ databases">
        <title>bacterium Hansschlegelia zhihuaiae S113.</title>
        <authorList>
            <person name="He J."/>
        </authorList>
    </citation>
    <scope>NUCLEOTIDE SEQUENCE [LARGE SCALE GENOMIC DNA]</scope>
    <source>
        <strain evidence="2 3">S 113</strain>
    </source>
</reference>
<dbReference type="Proteomes" id="UP000289708">
    <property type="component" value="Unassembled WGS sequence"/>
</dbReference>
<feature type="compositionally biased region" description="Basic and acidic residues" evidence="1">
    <location>
        <begin position="19"/>
        <end position="33"/>
    </location>
</feature>
<dbReference type="AlphaFoldDB" id="A0A4Q0MPQ1"/>
<protein>
    <submittedName>
        <fullName evidence="2">Uncharacterized protein</fullName>
    </submittedName>
</protein>
<proteinExistence type="predicted"/>